<feature type="domain" description="Heterokaryon incompatibility" evidence="2">
    <location>
        <begin position="48"/>
        <end position="200"/>
    </location>
</feature>
<keyword evidence="1" id="KW-0040">ANK repeat</keyword>
<sequence length="657" mass="75302">MNLYRQQSINLDRPTIRLLQLLKGNVREPIRCNLLIAWFNQPESVIPYAALSYTWGCTEKSVKITVDNTTIKITSNLYSALRHLRLEDKDRILWIDAICINQDNVQEKIHQIRQMDAIYKAAEEVIVWLGDGTENTDFTMNSMTRLQEFRLNLGGDWRGAAKVWLHFQQSIMYKYEERSRLGMSELLERPWFRRIWILQEIANARVATVCCGKFSVSARIFAQFPDLVRTISHYKSVPFKIPGHCQSVLDIMPGLSRKESWWEKGRELHTLLVKFRHSEATDDRDMIYALLDISSDARDSDILDPKYDKSLQKVIHETISFIIHKKYSHTTHTNHDASLYEFLNWTLPMFLENLEELNSVILGIASQDGKEHLVKLLLATDGIKIDLKDNNGRTPLQRASQGGHQVIVQLLLEGSTERTKFQDSGYNRGLLLWAVGSGKEGAVRSLLEKDADLEAKYENGQTSLSLAARNGQTTIVTLLLEKGADREARAKNGQTPLSIAVEGGQMDVVNLLLRGGAKSETKDNNGQTPLSIAAKNGQADIVNLLLISGARFNIKDNNKIFNIQQIFTQCIVTLCDFLLGSLRLIQFLVRAALRIIFECEFFFGMFGCLRMVRIYGFFGFYRIFLPWAIRMCWNEVAGGGWNHRRDRDRGDWWDEMR</sequence>
<dbReference type="AlphaFoldDB" id="W9CWB3"/>
<name>W9CWB3_SCLBF</name>
<dbReference type="Proteomes" id="UP000019487">
    <property type="component" value="Unassembled WGS sequence"/>
</dbReference>
<dbReference type="OrthoDB" id="194358at2759"/>
<organism evidence="3 4">
    <name type="scientific">Sclerotinia borealis (strain F-4128)</name>
    <dbReference type="NCBI Taxonomy" id="1432307"/>
    <lineage>
        <taxon>Eukaryota</taxon>
        <taxon>Fungi</taxon>
        <taxon>Dikarya</taxon>
        <taxon>Ascomycota</taxon>
        <taxon>Pezizomycotina</taxon>
        <taxon>Leotiomycetes</taxon>
        <taxon>Helotiales</taxon>
        <taxon>Sclerotiniaceae</taxon>
        <taxon>Sclerotinia</taxon>
    </lineage>
</organism>
<dbReference type="SMART" id="SM00248">
    <property type="entry name" value="ANK"/>
    <property type="match status" value="6"/>
</dbReference>
<feature type="repeat" description="ANK" evidence="1">
    <location>
        <begin position="525"/>
        <end position="557"/>
    </location>
</feature>
<proteinExistence type="predicted"/>
<dbReference type="STRING" id="1432307.W9CWB3"/>
<dbReference type="Pfam" id="PF06985">
    <property type="entry name" value="HET"/>
    <property type="match status" value="1"/>
</dbReference>
<evidence type="ECO:0000313" key="3">
    <source>
        <dbReference type="EMBL" id="ESZ98830.1"/>
    </source>
</evidence>
<evidence type="ECO:0000256" key="1">
    <source>
        <dbReference type="PROSITE-ProRule" id="PRU00023"/>
    </source>
</evidence>
<dbReference type="PROSITE" id="PS50088">
    <property type="entry name" value="ANK_REPEAT"/>
    <property type="match status" value="4"/>
</dbReference>
<dbReference type="InterPro" id="IPR002110">
    <property type="entry name" value="Ankyrin_rpt"/>
</dbReference>
<dbReference type="PANTHER" id="PTHR24148">
    <property type="entry name" value="ANKYRIN REPEAT DOMAIN-CONTAINING PROTEIN 39 HOMOLOG-RELATED"/>
    <property type="match status" value="1"/>
</dbReference>
<dbReference type="Pfam" id="PF12796">
    <property type="entry name" value="Ank_2"/>
    <property type="match status" value="2"/>
</dbReference>
<keyword evidence="4" id="KW-1185">Reference proteome</keyword>
<feature type="repeat" description="ANK" evidence="1">
    <location>
        <begin position="492"/>
        <end position="524"/>
    </location>
</feature>
<dbReference type="PROSITE" id="PS50297">
    <property type="entry name" value="ANK_REP_REGION"/>
    <property type="match status" value="4"/>
</dbReference>
<accession>W9CWB3</accession>
<evidence type="ECO:0000313" key="4">
    <source>
        <dbReference type="Proteomes" id="UP000019487"/>
    </source>
</evidence>
<dbReference type="Gene3D" id="1.25.40.20">
    <property type="entry name" value="Ankyrin repeat-containing domain"/>
    <property type="match status" value="3"/>
</dbReference>
<dbReference type="InterPro" id="IPR052895">
    <property type="entry name" value="HetReg/Transcr_Mod"/>
</dbReference>
<comment type="caution">
    <text evidence="3">The sequence shown here is derived from an EMBL/GenBank/DDBJ whole genome shotgun (WGS) entry which is preliminary data.</text>
</comment>
<protein>
    <submittedName>
        <fullName evidence="3">Ankyrin repeat and SAM domain containing protein 6</fullName>
    </submittedName>
</protein>
<dbReference type="HOGENOM" id="CLU_004184_3_5_1"/>
<evidence type="ECO:0000259" key="2">
    <source>
        <dbReference type="Pfam" id="PF06985"/>
    </source>
</evidence>
<dbReference type="InterPro" id="IPR010730">
    <property type="entry name" value="HET"/>
</dbReference>
<dbReference type="SUPFAM" id="SSF48403">
    <property type="entry name" value="Ankyrin repeat"/>
    <property type="match status" value="1"/>
</dbReference>
<feature type="repeat" description="ANK" evidence="1">
    <location>
        <begin position="391"/>
        <end position="413"/>
    </location>
</feature>
<dbReference type="EMBL" id="AYSA01000030">
    <property type="protein sequence ID" value="ESZ98830.1"/>
    <property type="molecule type" value="Genomic_DNA"/>
</dbReference>
<feature type="repeat" description="ANK" evidence="1">
    <location>
        <begin position="459"/>
        <end position="491"/>
    </location>
</feature>
<gene>
    <name evidence="3" type="ORF">SBOR_0778</name>
</gene>
<reference evidence="3 4" key="1">
    <citation type="journal article" date="2014" name="Genome Announc.">
        <title>Draft genome sequence of Sclerotinia borealis, a psychrophilic plant pathogenic fungus.</title>
        <authorList>
            <person name="Mardanov A.V."/>
            <person name="Beletsky A.V."/>
            <person name="Kadnikov V.V."/>
            <person name="Ignatov A.N."/>
            <person name="Ravin N.V."/>
        </authorList>
    </citation>
    <scope>NUCLEOTIDE SEQUENCE [LARGE SCALE GENOMIC DNA]</scope>
    <source>
        <strain evidence="4">F-4157</strain>
    </source>
</reference>
<dbReference type="PANTHER" id="PTHR24148:SF78">
    <property type="entry name" value="HETEROKARYON INCOMPATIBILITY DOMAIN-CONTAINING PROTEIN"/>
    <property type="match status" value="1"/>
</dbReference>
<dbReference type="InterPro" id="IPR036770">
    <property type="entry name" value="Ankyrin_rpt-contain_sf"/>
</dbReference>